<keyword evidence="3" id="KW-1185">Reference proteome</keyword>
<evidence type="ECO:0000313" key="2">
    <source>
        <dbReference type="EMBL" id="PXX20133.1"/>
    </source>
</evidence>
<feature type="domain" description="Outer membrane protein beta-barrel" evidence="1">
    <location>
        <begin position="369"/>
        <end position="809"/>
    </location>
</feature>
<gene>
    <name evidence="2" type="ORF">EJ73_02265</name>
</gene>
<dbReference type="SUPFAM" id="SSF56935">
    <property type="entry name" value="Porins"/>
    <property type="match status" value="1"/>
</dbReference>
<dbReference type="Pfam" id="PF14905">
    <property type="entry name" value="OMP_b-brl_3"/>
    <property type="match status" value="1"/>
</dbReference>
<evidence type="ECO:0000313" key="3">
    <source>
        <dbReference type="Proteomes" id="UP000248314"/>
    </source>
</evidence>
<dbReference type="Proteomes" id="UP000248314">
    <property type="component" value="Unassembled WGS sequence"/>
</dbReference>
<organism evidence="2 3">
    <name type="scientific">Hoylesella shahii DSM 15611 = JCM 12083</name>
    <dbReference type="NCBI Taxonomy" id="1122991"/>
    <lineage>
        <taxon>Bacteria</taxon>
        <taxon>Pseudomonadati</taxon>
        <taxon>Bacteroidota</taxon>
        <taxon>Bacteroidia</taxon>
        <taxon>Bacteroidales</taxon>
        <taxon>Prevotellaceae</taxon>
        <taxon>Hoylesella</taxon>
    </lineage>
</organism>
<evidence type="ECO:0000259" key="1">
    <source>
        <dbReference type="Pfam" id="PF14905"/>
    </source>
</evidence>
<proteinExistence type="predicted"/>
<name>A0A318HR59_9BACT</name>
<reference evidence="2 3" key="1">
    <citation type="submission" date="2018-05" db="EMBL/GenBank/DDBJ databases">
        <title>Genomic Encyclopedia of Type Strains, Phase I: the one thousand microbial genomes (KMG-I) project.</title>
        <authorList>
            <person name="Kyrpides N."/>
        </authorList>
    </citation>
    <scope>NUCLEOTIDE SEQUENCE [LARGE SCALE GENOMIC DNA]</scope>
    <source>
        <strain evidence="2 3">DSM 15611</strain>
    </source>
</reference>
<dbReference type="STRING" id="1122991.GCA_000613445_00968"/>
<dbReference type="RefSeq" id="WP_110370433.1">
    <property type="nucleotide sequence ID" value="NZ_QJJX01000032.1"/>
</dbReference>
<comment type="caution">
    <text evidence="2">The sequence shown here is derived from an EMBL/GenBank/DDBJ whole genome shotgun (WGS) entry which is preliminary data.</text>
</comment>
<dbReference type="InterPro" id="IPR041700">
    <property type="entry name" value="OMP_b-brl_3"/>
</dbReference>
<sequence length="820" mass="91862">MRISSYLICMATALLALLAWPTRVVALNNARNLACSADTLRQGKDLGEVLVVARRKLVQIRKDTTFLNVGSLHTKRGGSLEYLLRKVPGMRYDRVTGRLTYNGKPLVKINLNGSTFMGNNIARALAAMPAEAVSQLKIYDLLSTLEKATGVTDGLQELTLDIQTKAEFNGAVTTNVKAEHGTQGRRNDSALLNWLRSNGESMSLGAASSNLESTTAGNGNYTNMFSIDGTKHLGKKLKINGSVSLMDFHHEVKGTSYNEEYLTTGTRAEAAANNMHGRNTNGTLWASSNYELSKRTQLNVNLSGNITGGKSDSQSETQLFDKRARIDTVTVGYERSLSRNHSNSFSVSADFTHSFSEGGTALSIVARMDANNSGSTSNSNSTTHYRQLRNNAGTDSLQLRNLQQLSPTQSKHTSLSALLTQPLGKKVRLQAGWGVVMSNNHRKQDTYDKARTNGMWVDSLSNESRLNSLGQEVKLTLSYDSEQIRANGGLTLQPQRKRFHQRYNGETRDTTLRHADFRPMANIRWRAKGMNVRLDYTGYTSQPSAEMLLAFRNTTDPLAIREGNPNLKPTFNNLFGLEWEHERLGLTLRLNYQTALNDFAEEMKLDRKTGARHYKQVNINGNNSLSTNMAWYKQMGLWNLGLDCSMSWRHEVLLNDDATATEVNKSITKMREGEMALHCGFVPKWGDITMGARWQPRFSHNDDTQTRTQNHDFVFNLNAMADLPYNLELSTDASCYLHRGTMTNSDADQWLWNMALAWSFLREKQATLTLSWNDILNRRQSLHRNASATGFSESYNPVIKSYVLLSFSYQLNIKKKENRG</sequence>
<protein>
    <submittedName>
        <fullName evidence="2">Outer membrane beta-barrel protein</fullName>
    </submittedName>
</protein>
<dbReference type="EMBL" id="QJJX01000032">
    <property type="protein sequence ID" value="PXX20133.1"/>
    <property type="molecule type" value="Genomic_DNA"/>
</dbReference>
<accession>A0A318HR59</accession>
<dbReference type="AlphaFoldDB" id="A0A318HR59"/>